<dbReference type="HOGENOM" id="CLU_1107483_0_0_1"/>
<feature type="compositionally biased region" description="Polar residues" evidence="1">
    <location>
        <begin position="224"/>
        <end position="234"/>
    </location>
</feature>
<dbReference type="OrthoDB" id="2663047at2759"/>
<name>A0A0D0AES2_9AGAM</name>
<dbReference type="EMBL" id="KN833686">
    <property type="protein sequence ID" value="KIK30593.1"/>
    <property type="molecule type" value="Genomic_DNA"/>
</dbReference>
<feature type="region of interest" description="Disordered" evidence="1">
    <location>
        <begin position="72"/>
        <end position="99"/>
    </location>
</feature>
<sequence>MHQPRHRAQNPDRHHSFSSPIQIRHKGRNACSSCKKSHVKCVYDEGRRSCRHCSSRGSPCSRPSGILRPAVEASTSQTIRPTESTPAHRTQPAATADVEHASQDIPAGLPYDITRRGNVQQPLYQYPFNVGYNPSCEWYPPIYPIPEASEVVNHEDVSCGTVPHDETSPGSLATAIPWDVNPGDDYHYPLQTEYAQHSTGLPASQTEFPGSSATHFYSAPPLNSLPQDGTSPYSADSDEEDHAYSMRFPTM</sequence>
<feature type="compositionally biased region" description="Polar residues" evidence="1">
    <location>
        <begin position="198"/>
        <end position="215"/>
    </location>
</feature>
<dbReference type="Proteomes" id="UP000054018">
    <property type="component" value="Unassembled WGS sequence"/>
</dbReference>
<reference evidence="3 4" key="1">
    <citation type="submission" date="2014-04" db="EMBL/GenBank/DDBJ databases">
        <authorList>
            <consortium name="DOE Joint Genome Institute"/>
            <person name="Kuo A."/>
            <person name="Kohler A."/>
            <person name="Costa M.D."/>
            <person name="Nagy L.G."/>
            <person name="Floudas D."/>
            <person name="Copeland A."/>
            <person name="Barry K.W."/>
            <person name="Cichocki N."/>
            <person name="Veneault-Fourrey C."/>
            <person name="LaButti K."/>
            <person name="Lindquist E.A."/>
            <person name="Lipzen A."/>
            <person name="Lundell T."/>
            <person name="Morin E."/>
            <person name="Murat C."/>
            <person name="Sun H."/>
            <person name="Tunlid A."/>
            <person name="Henrissat B."/>
            <person name="Grigoriev I.V."/>
            <person name="Hibbett D.S."/>
            <person name="Martin F."/>
            <person name="Nordberg H.P."/>
            <person name="Cantor M.N."/>
            <person name="Hua S.X."/>
        </authorList>
    </citation>
    <scope>NUCLEOTIDE SEQUENCE [LARGE SCALE GENOMIC DNA]</scope>
    <source>
        <strain evidence="3 4">441</strain>
    </source>
</reference>
<dbReference type="AlphaFoldDB" id="A0A0D0AES2"/>
<evidence type="ECO:0000259" key="2">
    <source>
        <dbReference type="PROSITE" id="PS00463"/>
    </source>
</evidence>
<dbReference type="InterPro" id="IPR001138">
    <property type="entry name" value="Zn2Cys6_DnaBD"/>
</dbReference>
<organism evidence="3 4">
    <name type="scientific">Pisolithus microcarpus 441</name>
    <dbReference type="NCBI Taxonomy" id="765257"/>
    <lineage>
        <taxon>Eukaryota</taxon>
        <taxon>Fungi</taxon>
        <taxon>Dikarya</taxon>
        <taxon>Basidiomycota</taxon>
        <taxon>Agaricomycotina</taxon>
        <taxon>Agaricomycetes</taxon>
        <taxon>Agaricomycetidae</taxon>
        <taxon>Boletales</taxon>
        <taxon>Sclerodermatineae</taxon>
        <taxon>Pisolithaceae</taxon>
        <taxon>Pisolithus</taxon>
    </lineage>
</organism>
<dbReference type="InterPro" id="IPR036864">
    <property type="entry name" value="Zn2-C6_fun-type_DNA-bd_sf"/>
</dbReference>
<dbReference type="CDD" id="cd00067">
    <property type="entry name" value="GAL4"/>
    <property type="match status" value="1"/>
</dbReference>
<accession>A0A0D0AES2</accession>
<evidence type="ECO:0000313" key="3">
    <source>
        <dbReference type="EMBL" id="KIK30593.1"/>
    </source>
</evidence>
<proteinExistence type="predicted"/>
<evidence type="ECO:0000256" key="1">
    <source>
        <dbReference type="SAM" id="MobiDB-lite"/>
    </source>
</evidence>
<keyword evidence="4" id="KW-1185">Reference proteome</keyword>
<dbReference type="GO" id="GO:0008270">
    <property type="term" value="F:zinc ion binding"/>
    <property type="evidence" value="ECO:0007669"/>
    <property type="project" value="InterPro"/>
</dbReference>
<feature type="compositionally biased region" description="Polar residues" evidence="1">
    <location>
        <begin position="73"/>
        <end position="88"/>
    </location>
</feature>
<reference evidence="4" key="2">
    <citation type="submission" date="2015-01" db="EMBL/GenBank/DDBJ databases">
        <title>Evolutionary Origins and Diversification of the Mycorrhizal Mutualists.</title>
        <authorList>
            <consortium name="DOE Joint Genome Institute"/>
            <consortium name="Mycorrhizal Genomics Consortium"/>
            <person name="Kohler A."/>
            <person name="Kuo A."/>
            <person name="Nagy L.G."/>
            <person name="Floudas D."/>
            <person name="Copeland A."/>
            <person name="Barry K.W."/>
            <person name="Cichocki N."/>
            <person name="Veneault-Fourrey C."/>
            <person name="LaButti K."/>
            <person name="Lindquist E.A."/>
            <person name="Lipzen A."/>
            <person name="Lundell T."/>
            <person name="Morin E."/>
            <person name="Murat C."/>
            <person name="Riley R."/>
            <person name="Ohm R."/>
            <person name="Sun H."/>
            <person name="Tunlid A."/>
            <person name="Henrissat B."/>
            <person name="Grigoriev I.V."/>
            <person name="Hibbett D.S."/>
            <person name="Martin F."/>
        </authorList>
    </citation>
    <scope>NUCLEOTIDE SEQUENCE [LARGE SCALE GENOMIC DNA]</scope>
    <source>
        <strain evidence="4">441</strain>
    </source>
</reference>
<feature type="region of interest" description="Disordered" evidence="1">
    <location>
        <begin position="1"/>
        <end position="24"/>
    </location>
</feature>
<feature type="domain" description="Zn(2)-C6 fungal-type" evidence="2">
    <location>
        <begin position="30"/>
        <end position="60"/>
    </location>
</feature>
<protein>
    <recommendedName>
        <fullName evidence="2">Zn(2)-C6 fungal-type domain-containing protein</fullName>
    </recommendedName>
</protein>
<dbReference type="SUPFAM" id="SSF57701">
    <property type="entry name" value="Zn2/Cys6 DNA-binding domain"/>
    <property type="match status" value="1"/>
</dbReference>
<gene>
    <name evidence="3" type="ORF">PISMIDRAFT_301241</name>
</gene>
<dbReference type="PROSITE" id="PS00463">
    <property type="entry name" value="ZN2_CY6_FUNGAL_1"/>
    <property type="match status" value="1"/>
</dbReference>
<feature type="region of interest" description="Disordered" evidence="1">
    <location>
        <begin position="198"/>
        <end position="251"/>
    </location>
</feature>
<evidence type="ECO:0000313" key="4">
    <source>
        <dbReference type="Proteomes" id="UP000054018"/>
    </source>
</evidence>
<dbReference type="GO" id="GO:0000981">
    <property type="term" value="F:DNA-binding transcription factor activity, RNA polymerase II-specific"/>
    <property type="evidence" value="ECO:0007669"/>
    <property type="project" value="InterPro"/>
</dbReference>